<evidence type="ECO:0000313" key="3">
    <source>
        <dbReference type="Proteomes" id="UP000256964"/>
    </source>
</evidence>
<dbReference type="Gene3D" id="3.40.50.720">
    <property type="entry name" value="NAD(P)-binding Rossmann-like Domain"/>
    <property type="match status" value="1"/>
</dbReference>
<organism evidence="2 3">
    <name type="scientific">Lentinus brumalis</name>
    <dbReference type="NCBI Taxonomy" id="2498619"/>
    <lineage>
        <taxon>Eukaryota</taxon>
        <taxon>Fungi</taxon>
        <taxon>Dikarya</taxon>
        <taxon>Basidiomycota</taxon>
        <taxon>Agaricomycotina</taxon>
        <taxon>Agaricomycetes</taxon>
        <taxon>Polyporales</taxon>
        <taxon>Polyporaceae</taxon>
        <taxon>Lentinus</taxon>
    </lineage>
</organism>
<dbReference type="InterPro" id="IPR036291">
    <property type="entry name" value="NAD(P)-bd_dom_sf"/>
</dbReference>
<dbReference type="InterPro" id="IPR020843">
    <property type="entry name" value="ER"/>
</dbReference>
<dbReference type="SUPFAM" id="SSF51735">
    <property type="entry name" value="NAD(P)-binding Rossmann-fold domains"/>
    <property type="match status" value="1"/>
</dbReference>
<sequence>MAPTTQKALGLLAEGEQYKLINDWPVPTPGPNDVLVKVFSAALNPGDWKIRDYGVAVIGGTYPYIGGLDGAGVVEDVGSQVKNLIKGDRVLFSFGSNKPERATFQQYSIQPAENVSKIPDNITFDAAASVPVCLATVVTGIWSHGPGARSVGFPAPWEEGGLTKFKGQAALIVGGSSSIGQYAIQLAKLQGFSPIITTSSLKHADYLKSLGATHVLDRSLSPEAIAAELQKLTGGQPITYAYDAIADETTQHMAYDAVAPGGALVLSNYPGQWILAEKVKRDGGVKKLAYPFADLQIPENRQLGVELYERLEEWLRSGIVVPNRIELLPGGLNGITAGLERLKANQVSGVKLVVRPQETA</sequence>
<dbReference type="Pfam" id="PF00107">
    <property type="entry name" value="ADH_zinc_N"/>
    <property type="match status" value="1"/>
</dbReference>
<protein>
    <submittedName>
        <fullName evidence="2">GroES-like protein</fullName>
    </submittedName>
</protein>
<dbReference type="EMBL" id="KZ857379">
    <property type="protein sequence ID" value="RDX56934.1"/>
    <property type="molecule type" value="Genomic_DNA"/>
</dbReference>
<dbReference type="SMART" id="SM00829">
    <property type="entry name" value="PKS_ER"/>
    <property type="match status" value="1"/>
</dbReference>
<evidence type="ECO:0000259" key="1">
    <source>
        <dbReference type="SMART" id="SM00829"/>
    </source>
</evidence>
<dbReference type="SUPFAM" id="SSF50129">
    <property type="entry name" value="GroES-like"/>
    <property type="match status" value="1"/>
</dbReference>
<dbReference type="InterPro" id="IPR013149">
    <property type="entry name" value="ADH-like_C"/>
</dbReference>
<dbReference type="STRING" id="139420.A0A371DWP1"/>
<feature type="domain" description="Enoyl reductase (ER)" evidence="1">
    <location>
        <begin position="15"/>
        <end position="354"/>
    </location>
</feature>
<dbReference type="Pfam" id="PF08240">
    <property type="entry name" value="ADH_N"/>
    <property type="match status" value="1"/>
</dbReference>
<accession>A0A371DWP1</accession>
<dbReference type="AlphaFoldDB" id="A0A371DWP1"/>
<gene>
    <name evidence="2" type="ORF">OH76DRAFT_1451089</name>
</gene>
<dbReference type="PANTHER" id="PTHR45348:SF2">
    <property type="entry name" value="ZINC-TYPE ALCOHOL DEHYDROGENASE-LIKE PROTEIN C2E1P3.01"/>
    <property type="match status" value="1"/>
</dbReference>
<dbReference type="Gene3D" id="3.90.180.10">
    <property type="entry name" value="Medium-chain alcohol dehydrogenases, catalytic domain"/>
    <property type="match status" value="1"/>
</dbReference>
<name>A0A371DWP1_9APHY</name>
<dbReference type="Proteomes" id="UP000256964">
    <property type="component" value="Unassembled WGS sequence"/>
</dbReference>
<proteinExistence type="predicted"/>
<dbReference type="CDD" id="cd08249">
    <property type="entry name" value="enoyl_reductase_like"/>
    <property type="match status" value="1"/>
</dbReference>
<dbReference type="InterPro" id="IPR013154">
    <property type="entry name" value="ADH-like_N"/>
</dbReference>
<reference evidence="2 3" key="1">
    <citation type="journal article" date="2018" name="Biotechnol. Biofuels">
        <title>Integrative visual omics of the white-rot fungus Polyporus brumalis exposes the biotechnological potential of its oxidative enzymes for delignifying raw plant biomass.</title>
        <authorList>
            <person name="Miyauchi S."/>
            <person name="Rancon A."/>
            <person name="Drula E."/>
            <person name="Hage H."/>
            <person name="Chaduli D."/>
            <person name="Favel A."/>
            <person name="Grisel S."/>
            <person name="Henrissat B."/>
            <person name="Herpoel-Gimbert I."/>
            <person name="Ruiz-Duenas F.J."/>
            <person name="Chevret D."/>
            <person name="Hainaut M."/>
            <person name="Lin J."/>
            <person name="Wang M."/>
            <person name="Pangilinan J."/>
            <person name="Lipzen A."/>
            <person name="Lesage-Meessen L."/>
            <person name="Navarro D."/>
            <person name="Riley R."/>
            <person name="Grigoriev I.V."/>
            <person name="Zhou S."/>
            <person name="Raouche S."/>
            <person name="Rosso M.N."/>
        </authorList>
    </citation>
    <scope>NUCLEOTIDE SEQUENCE [LARGE SCALE GENOMIC DNA]</scope>
    <source>
        <strain evidence="2 3">BRFM 1820</strain>
    </source>
</reference>
<dbReference type="GO" id="GO:0016651">
    <property type="term" value="F:oxidoreductase activity, acting on NAD(P)H"/>
    <property type="evidence" value="ECO:0007669"/>
    <property type="project" value="InterPro"/>
</dbReference>
<keyword evidence="3" id="KW-1185">Reference proteome</keyword>
<dbReference type="OrthoDB" id="3233595at2759"/>
<dbReference type="InterPro" id="IPR047122">
    <property type="entry name" value="Trans-enoyl_RdTase-like"/>
</dbReference>
<dbReference type="PANTHER" id="PTHR45348">
    <property type="entry name" value="HYPOTHETICAL OXIDOREDUCTASE (EUROFUNG)"/>
    <property type="match status" value="1"/>
</dbReference>
<dbReference type="InterPro" id="IPR011032">
    <property type="entry name" value="GroES-like_sf"/>
</dbReference>
<evidence type="ECO:0000313" key="2">
    <source>
        <dbReference type="EMBL" id="RDX56934.1"/>
    </source>
</evidence>